<protein>
    <submittedName>
        <fullName evidence="1">VWA domain-containing protein</fullName>
    </submittedName>
</protein>
<name>A0AAW9S042_9BACT</name>
<dbReference type="InterPro" id="IPR036465">
    <property type="entry name" value="vWFA_dom_sf"/>
</dbReference>
<dbReference type="InterPro" id="IPR011195">
    <property type="entry name" value="UCP010256"/>
</dbReference>
<dbReference type="SUPFAM" id="SSF53300">
    <property type="entry name" value="vWA-like"/>
    <property type="match status" value="1"/>
</dbReference>
<proteinExistence type="predicted"/>
<reference evidence="1 2" key="1">
    <citation type="submission" date="2024-04" db="EMBL/GenBank/DDBJ databases">
        <title>Novel genus in family Flammeovirgaceae.</title>
        <authorList>
            <person name="Nguyen T.H."/>
            <person name="Vuong T.Q."/>
            <person name="Le H."/>
            <person name="Kim S.-G."/>
        </authorList>
    </citation>
    <scope>NUCLEOTIDE SEQUENCE [LARGE SCALE GENOMIC DNA]</scope>
    <source>
        <strain evidence="1 2">JCM 23209</strain>
    </source>
</reference>
<dbReference type="InterPro" id="IPR008912">
    <property type="entry name" value="Uncharacterised_CoxE"/>
</dbReference>
<dbReference type="EMBL" id="JBDKWZ010000002">
    <property type="protein sequence ID" value="MEN7547178.1"/>
    <property type="molecule type" value="Genomic_DNA"/>
</dbReference>
<comment type="caution">
    <text evidence="1">The sequence shown here is derived from an EMBL/GenBank/DDBJ whole genome shotgun (WGS) entry which is preliminary data.</text>
</comment>
<dbReference type="PIRSF" id="PIRSF010256">
    <property type="entry name" value="CoxE_vWa"/>
    <property type="match status" value="1"/>
</dbReference>
<organism evidence="1 2">
    <name type="scientific">Rapidithrix thailandica</name>
    <dbReference type="NCBI Taxonomy" id="413964"/>
    <lineage>
        <taxon>Bacteria</taxon>
        <taxon>Pseudomonadati</taxon>
        <taxon>Bacteroidota</taxon>
        <taxon>Cytophagia</taxon>
        <taxon>Cytophagales</taxon>
        <taxon>Flammeovirgaceae</taxon>
        <taxon>Rapidithrix</taxon>
    </lineage>
</organism>
<gene>
    <name evidence="1" type="ORF">AAG747_04620</name>
</gene>
<evidence type="ECO:0000313" key="1">
    <source>
        <dbReference type="EMBL" id="MEN7547178.1"/>
    </source>
</evidence>
<keyword evidence="2" id="KW-1185">Reference proteome</keyword>
<dbReference type="CDD" id="cd00198">
    <property type="entry name" value="vWFA"/>
    <property type="match status" value="1"/>
</dbReference>
<dbReference type="AlphaFoldDB" id="A0AAW9S042"/>
<dbReference type="Proteomes" id="UP001403385">
    <property type="component" value="Unassembled WGS sequence"/>
</dbReference>
<dbReference type="Gene3D" id="3.40.50.410">
    <property type="entry name" value="von Willebrand factor, type A domain"/>
    <property type="match status" value="1"/>
</dbReference>
<dbReference type="PANTHER" id="PTHR39338">
    <property type="entry name" value="BLL5662 PROTEIN-RELATED"/>
    <property type="match status" value="1"/>
</dbReference>
<dbReference type="PANTHER" id="PTHR39338:SF6">
    <property type="entry name" value="BLL5662 PROTEIN"/>
    <property type="match status" value="1"/>
</dbReference>
<evidence type="ECO:0000313" key="2">
    <source>
        <dbReference type="Proteomes" id="UP001403385"/>
    </source>
</evidence>
<sequence length="378" mass="42871">MSNLPLIDRKTELSAHMVGLSRYLRKHAQIKTGPAEIAEVLQALSISPIQHPEMFKLCVKSILIKSKAHLGVFDELYAKYWKEVEASANAKIKEQAHPTPVNQAQNKILSIKEWLKSSPAEEEIQTATYSANPAIGQRDFSSFTEEDLIELYPILQSAARSLARKLLHSKTSRGNKTLDYSKTIRRSLSKGGEYWELVYKERIKVPRKLVLLCDVSKSMELYARLFLQFMYTFQLLYRPLEAFVFGTQLHPISSILQKEVFAEVLNALQKKKLDWNGGTQIGSSLHTFISQHPQSLTGYKTVVIILSDGWDTGETALLQKSMQFIHKKAHKVIWLNPLAGNPNYQPSVKGMQTALPYIDVFAPCHNINSLRGLSQYLK</sequence>
<dbReference type="RefSeq" id="WP_346819963.1">
    <property type="nucleotide sequence ID" value="NZ_JBDKWZ010000002.1"/>
</dbReference>
<accession>A0AAW9S042</accession>
<dbReference type="Pfam" id="PF05762">
    <property type="entry name" value="VWA_CoxE"/>
    <property type="match status" value="1"/>
</dbReference>